<evidence type="ECO:0000259" key="9">
    <source>
        <dbReference type="PROSITE" id="PS50262"/>
    </source>
</evidence>
<protein>
    <recommendedName>
        <fullName evidence="9">G-protein coupled receptors family 1 profile domain-containing protein</fullName>
    </recommendedName>
</protein>
<evidence type="ECO:0000313" key="10">
    <source>
        <dbReference type="EMBL" id="KAJ8321491.1"/>
    </source>
</evidence>
<dbReference type="SUPFAM" id="SSF81321">
    <property type="entry name" value="Family A G protein-coupled receptor-like"/>
    <property type="match status" value="1"/>
</dbReference>
<organism evidence="10 11">
    <name type="scientific">Tegillarca granosa</name>
    <name type="common">Malaysian cockle</name>
    <name type="synonym">Anadara granosa</name>
    <dbReference type="NCBI Taxonomy" id="220873"/>
    <lineage>
        <taxon>Eukaryota</taxon>
        <taxon>Metazoa</taxon>
        <taxon>Spiralia</taxon>
        <taxon>Lophotrochozoa</taxon>
        <taxon>Mollusca</taxon>
        <taxon>Bivalvia</taxon>
        <taxon>Autobranchia</taxon>
        <taxon>Pteriomorphia</taxon>
        <taxon>Arcoida</taxon>
        <taxon>Arcoidea</taxon>
        <taxon>Arcidae</taxon>
        <taxon>Tegillarca</taxon>
    </lineage>
</organism>
<feature type="transmembrane region" description="Helical" evidence="8">
    <location>
        <begin position="91"/>
        <end position="118"/>
    </location>
</feature>
<comment type="caution">
    <text evidence="10">The sequence shown here is derived from an EMBL/GenBank/DDBJ whole genome shotgun (WGS) entry which is preliminary data.</text>
</comment>
<dbReference type="PANTHER" id="PTHR24240">
    <property type="entry name" value="OPSIN"/>
    <property type="match status" value="1"/>
</dbReference>
<keyword evidence="11" id="KW-1185">Reference proteome</keyword>
<keyword evidence="2 8" id="KW-0812">Transmembrane</keyword>
<keyword evidence="4" id="KW-0297">G-protein coupled receptor</keyword>
<dbReference type="PRINTS" id="PR00237">
    <property type="entry name" value="GPCRRHODOPSN"/>
</dbReference>
<dbReference type="Proteomes" id="UP001217089">
    <property type="component" value="Unassembled WGS sequence"/>
</dbReference>
<evidence type="ECO:0000256" key="5">
    <source>
        <dbReference type="ARBA" id="ARBA00023136"/>
    </source>
</evidence>
<dbReference type="InterPro" id="IPR050125">
    <property type="entry name" value="GPCR_opsins"/>
</dbReference>
<gene>
    <name evidence="10" type="ORF">KUTeg_000961</name>
</gene>
<keyword evidence="7" id="KW-0807">Transducer</keyword>
<reference evidence="10 11" key="1">
    <citation type="submission" date="2022-12" db="EMBL/GenBank/DDBJ databases">
        <title>Chromosome-level genome of Tegillarca granosa.</title>
        <authorList>
            <person name="Kim J."/>
        </authorList>
    </citation>
    <scope>NUCLEOTIDE SEQUENCE [LARGE SCALE GENOMIC DNA]</scope>
    <source>
        <strain evidence="10">Teg-2019</strain>
        <tissue evidence="10">Adductor muscle</tissue>
    </source>
</reference>
<evidence type="ECO:0000256" key="8">
    <source>
        <dbReference type="SAM" id="Phobius"/>
    </source>
</evidence>
<evidence type="ECO:0000256" key="4">
    <source>
        <dbReference type="ARBA" id="ARBA00023040"/>
    </source>
</evidence>
<evidence type="ECO:0000256" key="2">
    <source>
        <dbReference type="ARBA" id="ARBA00022692"/>
    </source>
</evidence>
<proteinExistence type="predicted"/>
<evidence type="ECO:0000256" key="7">
    <source>
        <dbReference type="ARBA" id="ARBA00023224"/>
    </source>
</evidence>
<sequence>MDEIQSEFKDILPYSGYMIIGTILTFATILGSFLNFVSIFIFYKRRILRRPTNYFVMNLAVLDFIMSIFGIPMAAVASFNTRWIFCQKGCIYYGFLMTFIGLNNITILSVIAVSRYIVIVKPQYRIHKRSAIILILASCFSSFVMAAFPLIGWSSYTLEGAGTSCSVNWRSNGPKDVSINLVLIILYYLIPIAIFLFSYISIYKKVKTDMCNQSQVSGRNTNAEYDVAKVMLVCKCF</sequence>
<evidence type="ECO:0000313" key="11">
    <source>
        <dbReference type="Proteomes" id="UP001217089"/>
    </source>
</evidence>
<keyword evidence="5 8" id="KW-0472">Membrane</keyword>
<dbReference type="PROSITE" id="PS50262">
    <property type="entry name" value="G_PROTEIN_RECEP_F1_2"/>
    <property type="match status" value="1"/>
</dbReference>
<name>A0ABQ9FZC2_TEGGR</name>
<evidence type="ECO:0000256" key="3">
    <source>
        <dbReference type="ARBA" id="ARBA00022989"/>
    </source>
</evidence>
<dbReference type="InterPro" id="IPR000276">
    <property type="entry name" value="GPCR_Rhodpsn"/>
</dbReference>
<feature type="transmembrane region" description="Helical" evidence="8">
    <location>
        <begin position="177"/>
        <end position="200"/>
    </location>
</feature>
<feature type="transmembrane region" description="Helical" evidence="8">
    <location>
        <begin position="130"/>
        <end position="151"/>
    </location>
</feature>
<evidence type="ECO:0000256" key="6">
    <source>
        <dbReference type="ARBA" id="ARBA00023170"/>
    </source>
</evidence>
<dbReference type="InterPro" id="IPR017452">
    <property type="entry name" value="GPCR_Rhodpsn_7TM"/>
</dbReference>
<keyword evidence="6" id="KW-0675">Receptor</keyword>
<dbReference type="Gene3D" id="1.20.1070.10">
    <property type="entry name" value="Rhodopsin 7-helix transmembrane proteins"/>
    <property type="match status" value="1"/>
</dbReference>
<dbReference type="Pfam" id="PF00001">
    <property type="entry name" value="7tm_1"/>
    <property type="match status" value="1"/>
</dbReference>
<dbReference type="EMBL" id="JARBDR010000059">
    <property type="protein sequence ID" value="KAJ8321491.1"/>
    <property type="molecule type" value="Genomic_DNA"/>
</dbReference>
<feature type="transmembrane region" description="Helical" evidence="8">
    <location>
        <begin position="55"/>
        <end position="79"/>
    </location>
</feature>
<keyword evidence="3 8" id="KW-1133">Transmembrane helix</keyword>
<feature type="transmembrane region" description="Helical" evidence="8">
    <location>
        <begin position="17"/>
        <end position="43"/>
    </location>
</feature>
<evidence type="ECO:0000256" key="1">
    <source>
        <dbReference type="ARBA" id="ARBA00004141"/>
    </source>
</evidence>
<feature type="domain" description="G-protein coupled receptors family 1 profile" evidence="9">
    <location>
        <begin position="34"/>
        <end position="237"/>
    </location>
</feature>
<accession>A0ABQ9FZC2</accession>
<comment type="subcellular location">
    <subcellularLocation>
        <location evidence="1">Membrane</location>
        <topology evidence="1">Multi-pass membrane protein</topology>
    </subcellularLocation>
</comment>